<name>A0A5C7AKE9_9BACT</name>
<evidence type="ECO:0000256" key="2">
    <source>
        <dbReference type="ARBA" id="ARBA00022649"/>
    </source>
</evidence>
<dbReference type="Pfam" id="PF05016">
    <property type="entry name" value="ParE_toxin"/>
    <property type="match status" value="1"/>
</dbReference>
<reference evidence="3 4" key="1">
    <citation type="submission" date="2019-08" db="EMBL/GenBank/DDBJ databases">
        <title>Genomes sequence of Algoriphagus aquimarinus ACAM450.</title>
        <authorList>
            <person name="Bowman J.P."/>
        </authorList>
    </citation>
    <scope>NUCLEOTIDE SEQUENCE [LARGE SCALE GENOMIC DNA]</scope>
    <source>
        <strain evidence="3 4">ACAM 450</strain>
    </source>
</reference>
<dbReference type="PANTHER" id="PTHR33755">
    <property type="entry name" value="TOXIN PARE1-RELATED"/>
    <property type="match status" value="1"/>
</dbReference>
<evidence type="ECO:0000313" key="3">
    <source>
        <dbReference type="EMBL" id="TXE08043.1"/>
    </source>
</evidence>
<protein>
    <submittedName>
        <fullName evidence="3">Type II toxin-antitoxin system RelE/ParE family toxin</fullName>
    </submittedName>
</protein>
<comment type="similarity">
    <text evidence="1">Belongs to the RelE toxin family.</text>
</comment>
<proteinExistence type="inferred from homology"/>
<dbReference type="AlphaFoldDB" id="A0A5C7AKE9"/>
<keyword evidence="2" id="KW-1277">Toxin-antitoxin system</keyword>
<sequence length="93" mass="10823">MAKLIWSDQAISDLEGIGDFIGQDSEKFAKITVKKLFERALILKTFPTMGRIVPEKNSSKIRELIERNYRIIYEIISELEIHILTIHHSRPDL</sequence>
<dbReference type="RefSeq" id="WP_146918984.1">
    <property type="nucleotide sequence ID" value="NZ_VORW01000011.1"/>
</dbReference>
<dbReference type="EMBL" id="VORW01000011">
    <property type="protein sequence ID" value="TXE08043.1"/>
    <property type="molecule type" value="Genomic_DNA"/>
</dbReference>
<dbReference type="Proteomes" id="UP000321935">
    <property type="component" value="Unassembled WGS sequence"/>
</dbReference>
<dbReference type="OrthoDB" id="5574284at2"/>
<evidence type="ECO:0000256" key="1">
    <source>
        <dbReference type="ARBA" id="ARBA00006226"/>
    </source>
</evidence>
<dbReference type="SUPFAM" id="SSF143011">
    <property type="entry name" value="RelE-like"/>
    <property type="match status" value="1"/>
</dbReference>
<dbReference type="Gene3D" id="3.30.2310.20">
    <property type="entry name" value="RelE-like"/>
    <property type="match status" value="1"/>
</dbReference>
<dbReference type="PANTHER" id="PTHR33755:SF5">
    <property type="entry name" value="TYPE II TOXIN-ANTITOXIN SYSTEM RELE_PARE FAMILY TOXIN"/>
    <property type="match status" value="1"/>
</dbReference>
<comment type="caution">
    <text evidence="3">The sequence shown here is derived from an EMBL/GenBank/DDBJ whole genome shotgun (WGS) entry which is preliminary data.</text>
</comment>
<evidence type="ECO:0000313" key="4">
    <source>
        <dbReference type="Proteomes" id="UP000321935"/>
    </source>
</evidence>
<dbReference type="InterPro" id="IPR051803">
    <property type="entry name" value="TA_system_RelE-like_toxin"/>
</dbReference>
<dbReference type="InterPro" id="IPR007712">
    <property type="entry name" value="RelE/ParE_toxin"/>
</dbReference>
<accession>A0A5C7AKE9</accession>
<organism evidence="3 4">
    <name type="scientific">Algoriphagus aquimarinus</name>
    <dbReference type="NCBI Taxonomy" id="237018"/>
    <lineage>
        <taxon>Bacteria</taxon>
        <taxon>Pseudomonadati</taxon>
        <taxon>Bacteroidota</taxon>
        <taxon>Cytophagia</taxon>
        <taxon>Cytophagales</taxon>
        <taxon>Cyclobacteriaceae</taxon>
        <taxon>Algoriphagus</taxon>
    </lineage>
</organism>
<gene>
    <name evidence="3" type="ORF">ESV85_15090</name>
</gene>
<dbReference type="InterPro" id="IPR035093">
    <property type="entry name" value="RelE/ParE_toxin_dom_sf"/>
</dbReference>
<dbReference type="NCBIfam" id="TIGR02385">
    <property type="entry name" value="RelE_StbE"/>
    <property type="match status" value="1"/>
</dbReference>